<dbReference type="Proteomes" id="UP001301769">
    <property type="component" value="Unassembled WGS sequence"/>
</dbReference>
<evidence type="ECO:0000313" key="5">
    <source>
        <dbReference type="Proteomes" id="UP001301769"/>
    </source>
</evidence>
<dbReference type="Pfam" id="PF03330">
    <property type="entry name" value="DPBB_1"/>
    <property type="match status" value="1"/>
</dbReference>
<dbReference type="InterPro" id="IPR009009">
    <property type="entry name" value="RlpA-like_DPBB"/>
</dbReference>
<evidence type="ECO:0000256" key="2">
    <source>
        <dbReference type="SAM" id="SignalP"/>
    </source>
</evidence>
<dbReference type="PANTHER" id="PTHR31836">
    <property type="match status" value="1"/>
</dbReference>
<name>A0AAN7B7Q1_9PEZI</name>
<protein>
    <submittedName>
        <fullName evidence="4">RlpA-like double-psi beta-barrel-protein domain-containing protein-containing protein</fullName>
    </submittedName>
</protein>
<dbReference type="AlphaFoldDB" id="A0AAN7B7Q1"/>
<feature type="chain" id="PRO_5042976615" evidence="2">
    <location>
        <begin position="22"/>
        <end position="146"/>
    </location>
</feature>
<evidence type="ECO:0000256" key="1">
    <source>
        <dbReference type="ARBA" id="ARBA00022729"/>
    </source>
</evidence>
<dbReference type="PANTHER" id="PTHR31836:SF28">
    <property type="entry name" value="SRCR DOMAIN-CONTAINING PROTEIN-RELATED"/>
    <property type="match status" value="1"/>
</dbReference>
<gene>
    <name evidence="4" type="ORF">QBC37DRAFT_19249</name>
</gene>
<dbReference type="InterPro" id="IPR051477">
    <property type="entry name" value="Expansin_CellWall"/>
</dbReference>
<keyword evidence="1 2" id="KW-0732">Signal</keyword>
<dbReference type="SUPFAM" id="SSF50685">
    <property type="entry name" value="Barwin-like endoglucanases"/>
    <property type="match status" value="1"/>
</dbReference>
<feature type="signal peptide" evidence="2">
    <location>
        <begin position="1"/>
        <end position="21"/>
    </location>
</feature>
<dbReference type="EMBL" id="MU858155">
    <property type="protein sequence ID" value="KAK4211165.1"/>
    <property type="molecule type" value="Genomic_DNA"/>
</dbReference>
<organism evidence="4 5">
    <name type="scientific">Rhypophila decipiens</name>
    <dbReference type="NCBI Taxonomy" id="261697"/>
    <lineage>
        <taxon>Eukaryota</taxon>
        <taxon>Fungi</taxon>
        <taxon>Dikarya</taxon>
        <taxon>Ascomycota</taxon>
        <taxon>Pezizomycotina</taxon>
        <taxon>Sordariomycetes</taxon>
        <taxon>Sordariomycetidae</taxon>
        <taxon>Sordariales</taxon>
        <taxon>Naviculisporaceae</taxon>
        <taxon>Rhypophila</taxon>
    </lineage>
</organism>
<sequence length="146" mass="15881">MFFSKTAVATAVLSLLQLSAAAPAAEKKAEAKAQSGGEMSIKDSGSFTWYNPSVGYGACGWMNSDNDLVAALNNEQFDPQTPNGNPNRNPLCGRRIRVWSNGRSVDVTLVDRCPQCNWGDLDLSPAAFRALGDQNVGRLWGDWQWI</sequence>
<comment type="caution">
    <text evidence="4">The sequence shown here is derived from an EMBL/GenBank/DDBJ whole genome shotgun (WGS) entry which is preliminary data.</text>
</comment>
<dbReference type="Gene3D" id="2.40.40.10">
    <property type="entry name" value="RlpA-like domain"/>
    <property type="match status" value="1"/>
</dbReference>
<dbReference type="InterPro" id="IPR036908">
    <property type="entry name" value="RlpA-like_sf"/>
</dbReference>
<evidence type="ECO:0000259" key="3">
    <source>
        <dbReference type="Pfam" id="PF03330"/>
    </source>
</evidence>
<keyword evidence="5" id="KW-1185">Reference proteome</keyword>
<proteinExistence type="predicted"/>
<feature type="domain" description="RlpA-like protein double-psi beta-barrel" evidence="3">
    <location>
        <begin position="72"/>
        <end position="137"/>
    </location>
</feature>
<reference evidence="4" key="1">
    <citation type="journal article" date="2023" name="Mol. Phylogenet. Evol.">
        <title>Genome-scale phylogeny and comparative genomics of the fungal order Sordariales.</title>
        <authorList>
            <person name="Hensen N."/>
            <person name="Bonometti L."/>
            <person name="Westerberg I."/>
            <person name="Brannstrom I.O."/>
            <person name="Guillou S."/>
            <person name="Cros-Aarteil S."/>
            <person name="Calhoun S."/>
            <person name="Haridas S."/>
            <person name="Kuo A."/>
            <person name="Mondo S."/>
            <person name="Pangilinan J."/>
            <person name="Riley R."/>
            <person name="LaButti K."/>
            <person name="Andreopoulos B."/>
            <person name="Lipzen A."/>
            <person name="Chen C."/>
            <person name="Yan M."/>
            <person name="Daum C."/>
            <person name="Ng V."/>
            <person name="Clum A."/>
            <person name="Steindorff A."/>
            <person name="Ohm R.A."/>
            <person name="Martin F."/>
            <person name="Silar P."/>
            <person name="Natvig D.O."/>
            <person name="Lalanne C."/>
            <person name="Gautier V."/>
            <person name="Ament-Velasquez S.L."/>
            <person name="Kruys A."/>
            <person name="Hutchinson M.I."/>
            <person name="Powell A.J."/>
            <person name="Barry K."/>
            <person name="Miller A.N."/>
            <person name="Grigoriev I.V."/>
            <person name="Debuchy R."/>
            <person name="Gladieux P."/>
            <person name="Hiltunen Thoren M."/>
            <person name="Johannesson H."/>
        </authorList>
    </citation>
    <scope>NUCLEOTIDE SEQUENCE</scope>
    <source>
        <strain evidence="4">PSN293</strain>
    </source>
</reference>
<dbReference type="CDD" id="cd22191">
    <property type="entry name" value="DPBB_RlpA_EXP_N-like"/>
    <property type="match status" value="1"/>
</dbReference>
<reference evidence="4" key="2">
    <citation type="submission" date="2023-05" db="EMBL/GenBank/DDBJ databases">
        <authorList>
            <consortium name="Lawrence Berkeley National Laboratory"/>
            <person name="Steindorff A."/>
            <person name="Hensen N."/>
            <person name="Bonometti L."/>
            <person name="Westerberg I."/>
            <person name="Brannstrom I.O."/>
            <person name="Guillou S."/>
            <person name="Cros-Aarteil S."/>
            <person name="Calhoun S."/>
            <person name="Haridas S."/>
            <person name="Kuo A."/>
            <person name="Mondo S."/>
            <person name="Pangilinan J."/>
            <person name="Riley R."/>
            <person name="Labutti K."/>
            <person name="Andreopoulos B."/>
            <person name="Lipzen A."/>
            <person name="Chen C."/>
            <person name="Yanf M."/>
            <person name="Daum C."/>
            <person name="Ng V."/>
            <person name="Clum A."/>
            <person name="Ohm R."/>
            <person name="Martin F."/>
            <person name="Silar P."/>
            <person name="Natvig D."/>
            <person name="Lalanne C."/>
            <person name="Gautier V."/>
            <person name="Ament-Velasquez S.L."/>
            <person name="Kruys A."/>
            <person name="Hutchinson M.I."/>
            <person name="Powell A.J."/>
            <person name="Barry K."/>
            <person name="Miller A.N."/>
            <person name="Grigoriev I.V."/>
            <person name="Debuchy R."/>
            <person name="Gladieux P."/>
            <person name="Thoren M.H."/>
            <person name="Johannesson H."/>
        </authorList>
    </citation>
    <scope>NUCLEOTIDE SEQUENCE</scope>
    <source>
        <strain evidence="4">PSN293</strain>
    </source>
</reference>
<evidence type="ECO:0000313" key="4">
    <source>
        <dbReference type="EMBL" id="KAK4211165.1"/>
    </source>
</evidence>
<accession>A0AAN7B7Q1</accession>